<reference evidence="3 4" key="1">
    <citation type="journal article" date="2014" name="Genome Announc.">
        <title>Draft Genome Sequence of Geobacillus thermopakistaniensis Strain MAS1.</title>
        <authorList>
            <person name="Siddiqui M.A."/>
            <person name="Rashid N."/>
            <person name="Ayyampalayam S."/>
            <person name="Whitman W.B."/>
        </authorList>
    </citation>
    <scope>NUCLEOTIDE SEQUENCE [LARGE SCALE GENOMIC DNA]</scope>
    <source>
        <strain evidence="3 4">MAS1</strain>
    </source>
</reference>
<dbReference type="Pfam" id="PF03413">
    <property type="entry name" value="PepSY"/>
    <property type="match status" value="1"/>
</dbReference>
<proteinExistence type="predicted"/>
<feature type="domain" description="Cell wall elongation regulator TseB-like" evidence="2">
    <location>
        <begin position="40"/>
        <end position="83"/>
    </location>
</feature>
<evidence type="ECO:0000313" key="4">
    <source>
        <dbReference type="Proteomes" id="UP000018339"/>
    </source>
</evidence>
<dbReference type="Proteomes" id="UP000018339">
    <property type="component" value="Unassembled WGS sequence"/>
</dbReference>
<dbReference type="Pfam" id="PF17881">
    <property type="entry name" value="TseB"/>
    <property type="match status" value="1"/>
</dbReference>
<dbReference type="InterPro" id="IPR046350">
    <property type="entry name" value="Cystatin_sf"/>
</dbReference>
<comment type="caution">
    <text evidence="3">The sequence shown here is derived from an EMBL/GenBank/DDBJ whole genome shotgun (WGS) entry which is preliminary data.</text>
</comment>
<keyword evidence="4" id="KW-1185">Reference proteome</keyword>
<dbReference type="EMBL" id="AYSF01000050">
    <property type="protein sequence ID" value="ESU72047.1"/>
    <property type="molecule type" value="Genomic_DNA"/>
</dbReference>
<name>A0A7U9JAI7_GEOTM</name>
<dbReference type="AlphaFoldDB" id="A0A7U9JAI7"/>
<feature type="domain" description="PepSY" evidence="1">
    <location>
        <begin position="98"/>
        <end position="156"/>
    </location>
</feature>
<sequence length="161" mass="18503">MITMKKWGWFTLLFFGFLIWQAWSIYDEAMAPKRLMVEHALARAKEAAGLADVKKVYTYYGDEACTVFIGRTKQGKAVVVWVPEKKGSVVVKGVDSGISEAEARAILQRDRRPRRIIDATLGMEKGVPLWELTYIDAQGRYSFYYLHFADGAFLKRYSFQQ</sequence>
<dbReference type="Gene3D" id="3.10.450.40">
    <property type="match status" value="2"/>
</dbReference>
<evidence type="ECO:0000313" key="3">
    <source>
        <dbReference type="EMBL" id="ESU72047.1"/>
    </source>
</evidence>
<dbReference type="InterPro" id="IPR041401">
    <property type="entry name" value="TseB-like_dom"/>
</dbReference>
<evidence type="ECO:0000259" key="1">
    <source>
        <dbReference type="Pfam" id="PF03413"/>
    </source>
</evidence>
<protein>
    <submittedName>
        <fullName evidence="3">Propeptide PepSY amd peptidase M4</fullName>
    </submittedName>
</protein>
<evidence type="ECO:0000259" key="2">
    <source>
        <dbReference type="Pfam" id="PF17881"/>
    </source>
</evidence>
<dbReference type="InterPro" id="IPR025711">
    <property type="entry name" value="PepSY"/>
</dbReference>
<organism evidence="3 4">
    <name type="scientific">Geobacillus thermopakistaniensis (strain MAS1)</name>
    <dbReference type="NCBI Taxonomy" id="1408282"/>
    <lineage>
        <taxon>Bacteria</taxon>
        <taxon>Bacillati</taxon>
        <taxon>Bacillota</taxon>
        <taxon>Bacilli</taxon>
        <taxon>Bacillales</taxon>
        <taxon>Anoxybacillaceae</taxon>
        <taxon>Geobacillus</taxon>
    </lineage>
</organism>
<gene>
    <name evidence="3" type="ORF">T260_10035</name>
</gene>
<dbReference type="SUPFAM" id="SSF54403">
    <property type="entry name" value="Cystatin/monellin"/>
    <property type="match status" value="2"/>
</dbReference>
<accession>A0A7U9JAI7</accession>